<dbReference type="PANTHER" id="PTHR30185">
    <property type="entry name" value="CRYPTIC BETA-GLUCOSIDE BGL OPERON ANTITERMINATOR"/>
    <property type="match status" value="1"/>
</dbReference>
<dbReference type="Gene3D" id="1.10.10.10">
    <property type="entry name" value="Winged helix-like DNA-binding domain superfamily/Winged helix DNA-binding domain"/>
    <property type="match status" value="1"/>
</dbReference>
<evidence type="ECO:0000313" key="4">
    <source>
        <dbReference type="EMBL" id="MDT2736078.1"/>
    </source>
</evidence>
<protein>
    <submittedName>
        <fullName evidence="4">Helix-turn-helix domain-containing protein</fullName>
    </submittedName>
</protein>
<evidence type="ECO:0000313" key="6">
    <source>
        <dbReference type="Proteomes" id="UP001180842"/>
    </source>
</evidence>
<evidence type="ECO:0000259" key="3">
    <source>
        <dbReference type="Pfam" id="PF05043"/>
    </source>
</evidence>
<name>A0AAE4I035_9ENTE</name>
<reference evidence="4 7" key="1">
    <citation type="submission" date="2023-03" db="EMBL/GenBank/DDBJ databases">
        <authorList>
            <person name="Shen W."/>
            <person name="Cai J."/>
        </authorList>
    </citation>
    <scope>NUCLEOTIDE SEQUENCE</scope>
    <source>
        <strain evidence="4">P69-2</strain>
        <strain evidence="5 7">Y59</strain>
    </source>
</reference>
<dbReference type="PANTHER" id="PTHR30185:SF13">
    <property type="entry name" value="LICABCH OPERON REGULATOR-RELATED"/>
    <property type="match status" value="1"/>
</dbReference>
<keyword evidence="1" id="KW-0805">Transcription regulation</keyword>
<proteinExistence type="predicted"/>
<evidence type="ECO:0000313" key="5">
    <source>
        <dbReference type="EMBL" id="MDT2770083.1"/>
    </source>
</evidence>
<sequence>MLYEELMFDSSLLLRFNIFKYLNQSTKQVLSINQLSEDLALNYQQGVIELNEIDQELAEIRPNHETIMMRAGKVNLENINATVDEYRYHLLQQAVPFQFILYFMNEENPTIEQFCEKYFVSRSTVSRKIDKLKRYLKGFNIRFTYTEAGMSGDERLIRLALFNLLWLGTRGIECPLQVDDQSLKQIVATYKDYFPLSRTYFGNQEIKLFASIILIRIKNKKFVKYDPRYNFLMKDNPYYDFISLRDLVEVPLTTRQLKGESSFIYLLAHSSPFYTIRDDQSMKQALHDFEARPNPVNDFVTEFRNFAKKALFPNHPETMDDPLLVANLLNITFTYFIFRQPFPTITDLLMDPNEKQTRGEYILFQNIQNFTQMAKDNPSYSFISSIHPLLTRSFKRLLLPYFNQFPYAYNLKVGIALEHNAIFVRDLYRFLEDLRFIDAEPYDVSLKDDYDLIISSSSLLKKEKPHIPLYQLDLPYTKNELVPLYLELRKIYDKKNRVYE</sequence>
<dbReference type="Proteomes" id="UP001180842">
    <property type="component" value="Unassembled WGS sequence"/>
</dbReference>
<feature type="domain" description="Mga helix-turn-helix" evidence="3">
    <location>
        <begin position="81"/>
        <end position="164"/>
    </location>
</feature>
<dbReference type="EMBL" id="JARQAZ010000003">
    <property type="protein sequence ID" value="MDT2770083.1"/>
    <property type="molecule type" value="Genomic_DNA"/>
</dbReference>
<dbReference type="AlphaFoldDB" id="A0AAE4I035"/>
<comment type="caution">
    <text evidence="4">The sequence shown here is derived from an EMBL/GenBank/DDBJ whole genome shotgun (WGS) entry which is preliminary data.</text>
</comment>
<dbReference type="Proteomes" id="UP001269061">
    <property type="component" value="Unassembled WGS sequence"/>
</dbReference>
<dbReference type="Pfam" id="PF05043">
    <property type="entry name" value="Mga"/>
    <property type="match status" value="1"/>
</dbReference>
<keyword evidence="2" id="KW-0804">Transcription</keyword>
<organism evidence="4 6">
    <name type="scientific">Enterococcus pseudoavium</name>
    <dbReference type="NCBI Taxonomy" id="44007"/>
    <lineage>
        <taxon>Bacteria</taxon>
        <taxon>Bacillati</taxon>
        <taxon>Bacillota</taxon>
        <taxon>Bacilli</taxon>
        <taxon>Lactobacillales</taxon>
        <taxon>Enterococcaceae</taxon>
        <taxon>Enterococcus</taxon>
    </lineage>
</organism>
<dbReference type="InterPro" id="IPR050661">
    <property type="entry name" value="BglG_antiterminators"/>
</dbReference>
<keyword evidence="7" id="KW-1185">Reference proteome</keyword>
<dbReference type="EMBL" id="JARQAI010000002">
    <property type="protein sequence ID" value="MDT2736078.1"/>
    <property type="molecule type" value="Genomic_DNA"/>
</dbReference>
<dbReference type="InterPro" id="IPR007737">
    <property type="entry name" value="Mga_HTH"/>
</dbReference>
<dbReference type="InterPro" id="IPR036388">
    <property type="entry name" value="WH-like_DNA-bd_sf"/>
</dbReference>
<accession>A0AAE4I035</accession>
<evidence type="ECO:0000313" key="7">
    <source>
        <dbReference type="Proteomes" id="UP001269061"/>
    </source>
</evidence>
<dbReference type="RefSeq" id="WP_067621818.1">
    <property type="nucleotide sequence ID" value="NZ_BAAAXL010000016.1"/>
</dbReference>
<gene>
    <name evidence="4" type="ORF">P7H00_02870</name>
    <name evidence="5" type="ORF">P7H46_04405</name>
</gene>
<evidence type="ECO:0000256" key="2">
    <source>
        <dbReference type="ARBA" id="ARBA00023163"/>
    </source>
</evidence>
<evidence type="ECO:0000256" key="1">
    <source>
        <dbReference type="ARBA" id="ARBA00023015"/>
    </source>
</evidence>